<dbReference type="EMBL" id="CP027062">
    <property type="protein sequence ID" value="AVI52069.1"/>
    <property type="molecule type" value="Genomic_DNA"/>
</dbReference>
<name>A0A2S0HZI3_9FLAO</name>
<sequence length="129" mass="15517">MEIEQSYSLDAHRRLCIKKDLIELTGWIDTLERVNEEINYLKIIDKQLIKDSAIGHNLQALRRKNTLLMGLLCSYEKELNTEYEYGKLKYDLSRAKLHEKKRSGLDSFVLEFVEIRKRIYHKLSMYHRR</sequence>
<evidence type="ECO:0000313" key="1">
    <source>
        <dbReference type="EMBL" id="AVI52069.1"/>
    </source>
</evidence>
<dbReference type="Proteomes" id="UP000238442">
    <property type="component" value="Chromosome"/>
</dbReference>
<reference evidence="1 2" key="1">
    <citation type="submission" date="2018-02" db="EMBL/GenBank/DDBJ databases">
        <title>Genomic analysis of the strain RR4-38 isolated from a seawater recirculating aquaculture system.</title>
        <authorList>
            <person name="Kim Y.-S."/>
            <person name="Jang Y.H."/>
            <person name="Kim K.-H."/>
        </authorList>
    </citation>
    <scope>NUCLEOTIDE SEQUENCE [LARGE SCALE GENOMIC DNA]</scope>
    <source>
        <strain evidence="1 2">RR4-38</strain>
    </source>
</reference>
<keyword evidence="2" id="KW-1185">Reference proteome</keyword>
<dbReference type="AlphaFoldDB" id="A0A2S0HZI3"/>
<dbReference type="KEGG" id="aue:C5O00_13255"/>
<dbReference type="OrthoDB" id="1442387at2"/>
<protein>
    <submittedName>
        <fullName evidence="1">Uncharacterized protein</fullName>
    </submittedName>
</protein>
<organism evidence="1 2">
    <name type="scientific">Pukyongia salina</name>
    <dbReference type="NCBI Taxonomy" id="2094025"/>
    <lineage>
        <taxon>Bacteria</taxon>
        <taxon>Pseudomonadati</taxon>
        <taxon>Bacteroidota</taxon>
        <taxon>Flavobacteriia</taxon>
        <taxon>Flavobacteriales</taxon>
        <taxon>Flavobacteriaceae</taxon>
        <taxon>Pukyongia</taxon>
    </lineage>
</organism>
<dbReference type="RefSeq" id="WP_105217309.1">
    <property type="nucleotide sequence ID" value="NZ_CP027062.1"/>
</dbReference>
<gene>
    <name evidence="1" type="ORF">C5O00_13255</name>
</gene>
<accession>A0A2S0HZI3</accession>
<proteinExistence type="predicted"/>
<evidence type="ECO:0000313" key="2">
    <source>
        <dbReference type="Proteomes" id="UP000238442"/>
    </source>
</evidence>